<organism evidence="3">
    <name type="scientific">freshwater metagenome</name>
    <dbReference type="NCBI Taxonomy" id="449393"/>
    <lineage>
        <taxon>unclassified sequences</taxon>
        <taxon>metagenomes</taxon>
        <taxon>ecological metagenomes</taxon>
    </lineage>
</organism>
<protein>
    <submittedName>
        <fullName evidence="3">Unannotated protein</fullName>
    </submittedName>
</protein>
<name>A0A6J7E155_9ZZZZ</name>
<dbReference type="Gene3D" id="1.20.1260.10">
    <property type="match status" value="1"/>
</dbReference>
<dbReference type="Pfam" id="PF03713">
    <property type="entry name" value="DUF305"/>
    <property type="match status" value="1"/>
</dbReference>
<dbReference type="InterPro" id="IPR012347">
    <property type="entry name" value="Ferritin-like"/>
</dbReference>
<reference evidence="3" key="1">
    <citation type="submission" date="2020-05" db="EMBL/GenBank/DDBJ databases">
        <authorList>
            <person name="Chiriac C."/>
            <person name="Salcher M."/>
            <person name="Ghai R."/>
            <person name="Kavagutti S V."/>
        </authorList>
    </citation>
    <scope>NUCLEOTIDE SEQUENCE</scope>
</reference>
<feature type="domain" description="DUF305" evidence="2">
    <location>
        <begin position="64"/>
        <end position="221"/>
    </location>
</feature>
<evidence type="ECO:0000256" key="1">
    <source>
        <dbReference type="SAM" id="MobiDB-lite"/>
    </source>
</evidence>
<evidence type="ECO:0000313" key="3">
    <source>
        <dbReference type="EMBL" id="CAB4874985.1"/>
    </source>
</evidence>
<dbReference type="PANTHER" id="PTHR36933">
    <property type="entry name" value="SLL0788 PROTEIN"/>
    <property type="match status" value="1"/>
</dbReference>
<feature type="region of interest" description="Disordered" evidence="1">
    <location>
        <begin position="34"/>
        <end position="58"/>
    </location>
</feature>
<dbReference type="InterPro" id="IPR005183">
    <property type="entry name" value="DUF305_CopM-like"/>
</dbReference>
<dbReference type="AlphaFoldDB" id="A0A6J7E155"/>
<gene>
    <name evidence="3" type="ORF">UFOPK3472_00183</name>
</gene>
<dbReference type="PANTHER" id="PTHR36933:SF1">
    <property type="entry name" value="SLL0788 PROTEIN"/>
    <property type="match status" value="1"/>
</dbReference>
<dbReference type="PROSITE" id="PS51257">
    <property type="entry name" value="PROKAR_LIPOPROTEIN"/>
    <property type="match status" value="1"/>
</dbReference>
<dbReference type="EMBL" id="CAFBLX010000006">
    <property type="protein sequence ID" value="CAB4874985.1"/>
    <property type="molecule type" value="Genomic_DNA"/>
</dbReference>
<feature type="compositionally biased region" description="Low complexity" evidence="1">
    <location>
        <begin position="40"/>
        <end position="58"/>
    </location>
</feature>
<accession>A0A6J7E155</accession>
<evidence type="ECO:0000259" key="2">
    <source>
        <dbReference type="Pfam" id="PF03713"/>
    </source>
</evidence>
<proteinExistence type="predicted"/>
<sequence>MRSNRSTRFTIAITAASAVAAAVLAGCSSNDGEMNMPGMSSSDTPASSSSENSAEASAEFNDADVTFVEGMYPHHAQAVEMASLVDGRTENAQVIELAQAIEAAQAPEMEQMNALLTAWGQPAASADMGGMDMGGMDMGGMDMGSGGMTGMMSQEDMDMLSAANGAEFDSMWLTMMIEHHKGAIEMAQIELADGSNADAKELASTIIDAQQSEISTMESLLAQ</sequence>